<dbReference type="PANTHER" id="PTHR12771:SF51">
    <property type="entry name" value="LD01482P"/>
    <property type="match status" value="1"/>
</dbReference>
<keyword evidence="4" id="KW-1185">Reference proteome</keyword>
<dbReference type="AlphaFoldDB" id="A0A0N4UHP3"/>
<dbReference type="GO" id="GO:0005096">
    <property type="term" value="F:GTPase activator activity"/>
    <property type="evidence" value="ECO:0007669"/>
    <property type="project" value="TreeGrafter"/>
</dbReference>
<reference evidence="2 4" key="2">
    <citation type="submission" date="2018-11" db="EMBL/GenBank/DDBJ databases">
        <authorList>
            <consortium name="Pathogen Informatics"/>
        </authorList>
    </citation>
    <scope>NUCLEOTIDE SEQUENCE [LARGE SCALE GENOMIC DNA]</scope>
</reference>
<dbReference type="STRING" id="318479.A0A0N4UHP3"/>
<accession>A0A0N4UHP3</accession>
<evidence type="ECO:0000313" key="3">
    <source>
        <dbReference type="Proteomes" id="UP000038040"/>
    </source>
</evidence>
<organism evidence="3 5">
    <name type="scientific">Dracunculus medinensis</name>
    <name type="common">Guinea worm</name>
    <dbReference type="NCBI Taxonomy" id="318479"/>
    <lineage>
        <taxon>Eukaryota</taxon>
        <taxon>Metazoa</taxon>
        <taxon>Ecdysozoa</taxon>
        <taxon>Nematoda</taxon>
        <taxon>Chromadorea</taxon>
        <taxon>Rhabditida</taxon>
        <taxon>Spirurina</taxon>
        <taxon>Dracunculoidea</taxon>
        <taxon>Dracunculidae</taxon>
        <taxon>Dracunculus</taxon>
    </lineage>
</organism>
<dbReference type="OrthoDB" id="67155at2759"/>
<name>A0A0N4UHP3_DRAME</name>
<dbReference type="EMBL" id="UYYG01000026">
    <property type="protein sequence ID" value="VDN51636.1"/>
    <property type="molecule type" value="Genomic_DNA"/>
</dbReference>
<protein>
    <submittedName>
        <fullName evidence="5">ELMO domain-containing protein</fullName>
    </submittedName>
</protein>
<proteinExistence type="predicted"/>
<dbReference type="PROSITE" id="PS51335">
    <property type="entry name" value="ELMO"/>
    <property type="match status" value="1"/>
</dbReference>
<feature type="domain" description="ELMO" evidence="1">
    <location>
        <begin position="78"/>
        <end position="207"/>
    </location>
</feature>
<dbReference type="InterPro" id="IPR050868">
    <property type="entry name" value="ELMO_domain-containing"/>
</dbReference>
<evidence type="ECO:0000313" key="5">
    <source>
        <dbReference type="WBParaSite" id="DME_0000708301-mRNA-1"/>
    </source>
</evidence>
<dbReference type="InterPro" id="IPR006816">
    <property type="entry name" value="ELMO_dom"/>
</dbReference>
<dbReference type="Pfam" id="PF04727">
    <property type="entry name" value="ELMO_CED12"/>
    <property type="match status" value="1"/>
</dbReference>
<sequence>MIVIEGDLPMLSKNWTEKNEAHLVGQILADNCKELDRISFNLFYGKLLDSLRQIRGYWELCEQVEERRKQKYDRKNPDHEKRLWTLLMPDHELIGSRSKKWQEIGFQGDDPGTDFRGMGVLALDQLLFFAQYDVASAQFLVHRVFHSFRFPMALAGITLTAMARKLLMDGYLKNHFYNTIKGPPTMDNFHHAYCEVLSSHLCNKKFY</sequence>
<reference evidence="5" key="1">
    <citation type="submission" date="2017-02" db="UniProtKB">
        <authorList>
            <consortium name="WormBaseParasite"/>
        </authorList>
    </citation>
    <scope>IDENTIFICATION</scope>
</reference>
<evidence type="ECO:0000313" key="2">
    <source>
        <dbReference type="EMBL" id="VDN51636.1"/>
    </source>
</evidence>
<dbReference type="Proteomes" id="UP000274756">
    <property type="component" value="Unassembled WGS sequence"/>
</dbReference>
<dbReference type="WBParaSite" id="DME_0000708301-mRNA-1">
    <property type="protein sequence ID" value="DME_0000708301-mRNA-1"/>
    <property type="gene ID" value="DME_0000708301"/>
</dbReference>
<evidence type="ECO:0000259" key="1">
    <source>
        <dbReference type="PROSITE" id="PS51335"/>
    </source>
</evidence>
<evidence type="ECO:0000313" key="4">
    <source>
        <dbReference type="Proteomes" id="UP000274756"/>
    </source>
</evidence>
<gene>
    <name evidence="2" type="ORF">DME_LOCUS1609</name>
</gene>
<dbReference type="PANTHER" id="PTHR12771">
    <property type="entry name" value="ENGULFMENT AND CELL MOTILITY"/>
    <property type="match status" value="1"/>
</dbReference>
<dbReference type="Proteomes" id="UP000038040">
    <property type="component" value="Unplaced"/>
</dbReference>